<dbReference type="InterPro" id="IPR003807">
    <property type="entry name" value="DUF202"/>
</dbReference>
<protein>
    <recommendedName>
        <fullName evidence="6">DUF202 domain-containing protein</fullName>
    </recommendedName>
</protein>
<evidence type="ECO:0000256" key="5">
    <source>
        <dbReference type="SAM" id="Phobius"/>
    </source>
</evidence>
<dbReference type="GO" id="GO:0012505">
    <property type="term" value="C:endomembrane system"/>
    <property type="evidence" value="ECO:0007669"/>
    <property type="project" value="UniProtKB-SubCell"/>
</dbReference>
<sequence length="122" mass="13296">MTDSEPPTTRDPGLQPERTGLAWSRTAFVMLLMSALLLRGGIVHHEHWLAWSGVVLLMATGAMYAWAGWRLRMIMTSKAPVTLPAILAIRVTTLIIALAGLTLAASVLYHGQLLSHLRALLS</sequence>
<dbReference type="RefSeq" id="WP_090134340.1">
    <property type="nucleotide sequence ID" value="NZ_FOLY01000005.1"/>
</dbReference>
<dbReference type="Proteomes" id="UP000199046">
    <property type="component" value="Unassembled WGS sequence"/>
</dbReference>
<keyword evidence="2 5" id="KW-0812">Transmembrane</keyword>
<keyword evidence="8" id="KW-1185">Reference proteome</keyword>
<accession>A0A1I1LDW5</accession>
<organism evidence="7 8">
    <name type="scientific">Kushneria avicenniae</name>
    <dbReference type="NCBI Taxonomy" id="402385"/>
    <lineage>
        <taxon>Bacteria</taxon>
        <taxon>Pseudomonadati</taxon>
        <taxon>Pseudomonadota</taxon>
        <taxon>Gammaproteobacteria</taxon>
        <taxon>Oceanospirillales</taxon>
        <taxon>Halomonadaceae</taxon>
        <taxon>Kushneria</taxon>
    </lineage>
</organism>
<gene>
    <name evidence="7" type="ORF">SAMN05421848_2392</name>
</gene>
<keyword evidence="3 5" id="KW-1133">Transmembrane helix</keyword>
<evidence type="ECO:0000256" key="3">
    <source>
        <dbReference type="ARBA" id="ARBA00022989"/>
    </source>
</evidence>
<proteinExistence type="predicted"/>
<dbReference type="AlphaFoldDB" id="A0A1I1LDW5"/>
<dbReference type="EMBL" id="FOLY01000005">
    <property type="protein sequence ID" value="SFC71209.1"/>
    <property type="molecule type" value="Genomic_DNA"/>
</dbReference>
<feature type="transmembrane region" description="Helical" evidence="5">
    <location>
        <begin position="48"/>
        <end position="67"/>
    </location>
</feature>
<feature type="transmembrane region" description="Helical" evidence="5">
    <location>
        <begin position="87"/>
        <end position="109"/>
    </location>
</feature>
<dbReference type="Pfam" id="PF02656">
    <property type="entry name" value="DUF202"/>
    <property type="match status" value="1"/>
</dbReference>
<evidence type="ECO:0000256" key="1">
    <source>
        <dbReference type="ARBA" id="ARBA00004127"/>
    </source>
</evidence>
<name>A0A1I1LDW5_9GAMM</name>
<reference evidence="8" key="1">
    <citation type="submission" date="2016-10" db="EMBL/GenBank/DDBJ databases">
        <authorList>
            <person name="Varghese N."/>
            <person name="Submissions S."/>
        </authorList>
    </citation>
    <scope>NUCLEOTIDE SEQUENCE [LARGE SCALE GENOMIC DNA]</scope>
    <source>
        <strain evidence="8">DSM 23439</strain>
    </source>
</reference>
<evidence type="ECO:0000313" key="8">
    <source>
        <dbReference type="Proteomes" id="UP000199046"/>
    </source>
</evidence>
<feature type="transmembrane region" description="Helical" evidence="5">
    <location>
        <begin position="20"/>
        <end position="41"/>
    </location>
</feature>
<evidence type="ECO:0000259" key="6">
    <source>
        <dbReference type="Pfam" id="PF02656"/>
    </source>
</evidence>
<comment type="subcellular location">
    <subcellularLocation>
        <location evidence="1">Endomembrane system</location>
        <topology evidence="1">Multi-pass membrane protein</topology>
    </subcellularLocation>
</comment>
<feature type="domain" description="DUF202" evidence="6">
    <location>
        <begin position="11"/>
        <end position="72"/>
    </location>
</feature>
<dbReference type="OrthoDB" id="3701077at2"/>
<evidence type="ECO:0000256" key="4">
    <source>
        <dbReference type="ARBA" id="ARBA00023136"/>
    </source>
</evidence>
<evidence type="ECO:0000256" key="2">
    <source>
        <dbReference type="ARBA" id="ARBA00022692"/>
    </source>
</evidence>
<evidence type="ECO:0000313" key="7">
    <source>
        <dbReference type="EMBL" id="SFC71209.1"/>
    </source>
</evidence>
<keyword evidence="4 5" id="KW-0472">Membrane</keyword>
<dbReference type="STRING" id="402385.SAMN05421848_2392"/>